<comment type="caution">
    <text evidence="4">The sequence shown here is derived from an EMBL/GenBank/DDBJ whole genome shotgun (WGS) entry which is preliminary data.</text>
</comment>
<dbReference type="PANTHER" id="PTHR30535:SF35">
    <property type="entry name" value="PERIPLASMIC BINDING PROTEIN"/>
    <property type="match status" value="1"/>
</dbReference>
<gene>
    <name evidence="4" type="ORF">ACFPWU_04205</name>
</gene>
<dbReference type="InterPro" id="IPR002491">
    <property type="entry name" value="ABC_transptr_periplasmic_BD"/>
</dbReference>
<dbReference type="SUPFAM" id="SSF53807">
    <property type="entry name" value="Helical backbone' metal receptor"/>
    <property type="match status" value="1"/>
</dbReference>
<organism evidence="4 5">
    <name type="scientific">Nocardioides yefusunii</name>
    <dbReference type="NCBI Taxonomy" id="2500546"/>
    <lineage>
        <taxon>Bacteria</taxon>
        <taxon>Bacillati</taxon>
        <taxon>Actinomycetota</taxon>
        <taxon>Actinomycetes</taxon>
        <taxon>Propionibacteriales</taxon>
        <taxon>Nocardioidaceae</taxon>
        <taxon>Nocardioides</taxon>
    </lineage>
</organism>
<sequence length="270" mass="29755">MRIERLDDLGDLVPLAQPVRRVVSLSPSLTEVVSTLDVNLLVGVTSDVALPPLPGPVLHTAVSPDVAVLGSSRQPDLRLVSRLVPDLVLASKSENRLADVQRLREAGVGVWVTEVETVAQALHSVERLISEGLGSSLPAWWRVAQQRWSKPMETSHERVVVLVDTDPWTVVGRNHLATDLLAHHGVENVMASHRDRFPTMTPEEIESHHLDVVVLLVDDVETADLAPVSAHFHRTPVRCLDRRILSHFGPTLLDAATLLERSFPRTTPSR</sequence>
<dbReference type="PROSITE" id="PS50983">
    <property type="entry name" value="FE_B12_PBP"/>
    <property type="match status" value="1"/>
</dbReference>
<keyword evidence="4" id="KW-0675">Receptor</keyword>
<keyword evidence="2" id="KW-0732">Signal</keyword>
<dbReference type="RefSeq" id="WP_128219500.1">
    <property type="nucleotide sequence ID" value="NZ_CP034929.1"/>
</dbReference>
<evidence type="ECO:0000313" key="4">
    <source>
        <dbReference type="EMBL" id="MFC6152870.1"/>
    </source>
</evidence>
<proteinExistence type="inferred from homology"/>
<evidence type="ECO:0000256" key="2">
    <source>
        <dbReference type="ARBA" id="ARBA00022729"/>
    </source>
</evidence>
<protein>
    <submittedName>
        <fullName evidence="4">Helical backbone metal receptor</fullName>
    </submittedName>
</protein>
<evidence type="ECO:0000313" key="5">
    <source>
        <dbReference type="Proteomes" id="UP001596098"/>
    </source>
</evidence>
<comment type="similarity">
    <text evidence="1">Belongs to the bacterial solute-binding protein 8 family.</text>
</comment>
<name>A0ABW1QYG5_9ACTN</name>
<dbReference type="PANTHER" id="PTHR30535">
    <property type="entry name" value="VITAMIN B12-BINDING PROTEIN"/>
    <property type="match status" value="1"/>
</dbReference>
<evidence type="ECO:0000256" key="1">
    <source>
        <dbReference type="ARBA" id="ARBA00008814"/>
    </source>
</evidence>
<dbReference type="Gene3D" id="3.40.50.1980">
    <property type="entry name" value="Nitrogenase molybdenum iron protein domain"/>
    <property type="match status" value="2"/>
</dbReference>
<dbReference type="EMBL" id="JBHSQI010000002">
    <property type="protein sequence ID" value="MFC6152870.1"/>
    <property type="molecule type" value="Genomic_DNA"/>
</dbReference>
<dbReference type="InterPro" id="IPR054828">
    <property type="entry name" value="Vit_B12_bind_prot"/>
</dbReference>
<dbReference type="NCBIfam" id="NF038402">
    <property type="entry name" value="TroA_like"/>
    <property type="match status" value="1"/>
</dbReference>
<evidence type="ECO:0000259" key="3">
    <source>
        <dbReference type="PROSITE" id="PS50983"/>
    </source>
</evidence>
<feature type="domain" description="Fe/B12 periplasmic-binding" evidence="3">
    <location>
        <begin position="21"/>
        <end position="270"/>
    </location>
</feature>
<reference evidence="5" key="1">
    <citation type="journal article" date="2019" name="Int. J. Syst. Evol. Microbiol.">
        <title>The Global Catalogue of Microorganisms (GCM) 10K type strain sequencing project: providing services to taxonomists for standard genome sequencing and annotation.</title>
        <authorList>
            <consortium name="The Broad Institute Genomics Platform"/>
            <consortium name="The Broad Institute Genome Sequencing Center for Infectious Disease"/>
            <person name="Wu L."/>
            <person name="Ma J."/>
        </authorList>
    </citation>
    <scope>NUCLEOTIDE SEQUENCE [LARGE SCALE GENOMIC DNA]</scope>
    <source>
        <strain evidence="5">DFY28</strain>
    </source>
</reference>
<accession>A0ABW1QYG5</accession>
<dbReference type="InterPro" id="IPR050902">
    <property type="entry name" value="ABC_Transporter_SBP"/>
</dbReference>
<dbReference type="Proteomes" id="UP001596098">
    <property type="component" value="Unassembled WGS sequence"/>
</dbReference>
<keyword evidence="5" id="KW-1185">Reference proteome</keyword>